<name>A0A3D5IZB2_9FLAO</name>
<protein>
    <submittedName>
        <fullName evidence="2">HNH endonuclease</fullName>
    </submittedName>
</protein>
<dbReference type="EMBL" id="DPMF01000155">
    <property type="protein sequence ID" value="HCV80718.1"/>
    <property type="molecule type" value="Genomic_DNA"/>
</dbReference>
<evidence type="ECO:0000259" key="1">
    <source>
        <dbReference type="Pfam" id="PF13391"/>
    </source>
</evidence>
<feature type="domain" description="HNH nuclease" evidence="1">
    <location>
        <begin position="5"/>
        <end position="28"/>
    </location>
</feature>
<dbReference type="Pfam" id="PF13391">
    <property type="entry name" value="HNH_2"/>
    <property type="match status" value="1"/>
</dbReference>
<proteinExistence type="predicted"/>
<accession>A0A3D5IZB2</accession>
<sequence length="52" mass="5952">MYNDDTVSNGIALSPTLHRAFDRELIYITVDYKVKVCAVVNYIDSKLYLNPV</sequence>
<gene>
    <name evidence="2" type="ORF">DGQ38_06665</name>
</gene>
<evidence type="ECO:0000313" key="2">
    <source>
        <dbReference type="EMBL" id="HCV80718.1"/>
    </source>
</evidence>
<keyword evidence="2" id="KW-0378">Hydrolase</keyword>
<comment type="caution">
    <text evidence="2">The sequence shown here is derived from an EMBL/GenBank/DDBJ whole genome shotgun (WGS) entry which is preliminary data.</text>
</comment>
<reference evidence="2 3" key="1">
    <citation type="journal article" date="2018" name="Nat. Biotechnol.">
        <title>A standardized bacterial taxonomy based on genome phylogeny substantially revises the tree of life.</title>
        <authorList>
            <person name="Parks D.H."/>
            <person name="Chuvochina M."/>
            <person name="Waite D.W."/>
            <person name="Rinke C."/>
            <person name="Skarshewski A."/>
            <person name="Chaumeil P.A."/>
            <person name="Hugenholtz P."/>
        </authorList>
    </citation>
    <scope>NUCLEOTIDE SEQUENCE [LARGE SCALE GENOMIC DNA]</scope>
    <source>
        <strain evidence="2">UBA9359</strain>
    </source>
</reference>
<evidence type="ECO:0000313" key="3">
    <source>
        <dbReference type="Proteomes" id="UP000264330"/>
    </source>
</evidence>
<dbReference type="AlphaFoldDB" id="A0A3D5IZB2"/>
<keyword evidence="2" id="KW-0540">Nuclease</keyword>
<dbReference type="GO" id="GO:0004519">
    <property type="term" value="F:endonuclease activity"/>
    <property type="evidence" value="ECO:0007669"/>
    <property type="project" value="UniProtKB-KW"/>
</dbReference>
<dbReference type="Proteomes" id="UP000264330">
    <property type="component" value="Unassembled WGS sequence"/>
</dbReference>
<organism evidence="2 3">
    <name type="scientific">Zunongwangia profunda</name>
    <dbReference type="NCBI Taxonomy" id="398743"/>
    <lineage>
        <taxon>Bacteria</taxon>
        <taxon>Pseudomonadati</taxon>
        <taxon>Bacteroidota</taxon>
        <taxon>Flavobacteriia</taxon>
        <taxon>Flavobacteriales</taxon>
        <taxon>Flavobacteriaceae</taxon>
        <taxon>Zunongwangia</taxon>
    </lineage>
</organism>
<keyword evidence="2" id="KW-0255">Endonuclease</keyword>
<dbReference type="InterPro" id="IPR003615">
    <property type="entry name" value="HNH_nuc"/>
</dbReference>